<organism evidence="1 2">
    <name type="scientific">Micromonospora harpali</name>
    <dbReference type="NCBI Taxonomy" id="1490225"/>
    <lineage>
        <taxon>Bacteria</taxon>
        <taxon>Bacillati</taxon>
        <taxon>Actinomycetota</taxon>
        <taxon>Actinomycetes</taxon>
        <taxon>Micromonosporales</taxon>
        <taxon>Micromonosporaceae</taxon>
        <taxon>Micromonospora</taxon>
    </lineage>
</organism>
<gene>
    <name evidence="1" type="ORF">ACFPZ4_03110</name>
</gene>
<dbReference type="RefSeq" id="WP_353900561.1">
    <property type="nucleotide sequence ID" value="NZ_CP158970.1"/>
</dbReference>
<sequence>MIKKLIDIDLPNKGTFPSLLERFDHLCHLRHAAVHAHGSIGTANAAALGVAKVGARLSLDINLPRVHESAMICRSVVQELNQFLFIKTFYRWRDGGLLARDYSLDRERFTKLYNLFRSMRDPSSKNMQPKMAYAALLK</sequence>
<keyword evidence="2" id="KW-1185">Reference proteome</keyword>
<name>A0ABW1HJH9_9ACTN</name>
<reference evidence="2" key="1">
    <citation type="journal article" date="2019" name="Int. J. Syst. Evol. Microbiol.">
        <title>The Global Catalogue of Microorganisms (GCM) 10K type strain sequencing project: providing services to taxonomists for standard genome sequencing and annotation.</title>
        <authorList>
            <consortium name="The Broad Institute Genomics Platform"/>
            <consortium name="The Broad Institute Genome Sequencing Center for Infectious Disease"/>
            <person name="Wu L."/>
            <person name="Ma J."/>
        </authorList>
    </citation>
    <scope>NUCLEOTIDE SEQUENCE [LARGE SCALE GENOMIC DNA]</scope>
    <source>
        <strain evidence="2">CGMCC 4.7173</strain>
    </source>
</reference>
<dbReference type="Proteomes" id="UP001596207">
    <property type="component" value="Unassembled WGS sequence"/>
</dbReference>
<comment type="caution">
    <text evidence="1">The sequence shown here is derived from an EMBL/GenBank/DDBJ whole genome shotgun (WGS) entry which is preliminary data.</text>
</comment>
<dbReference type="EMBL" id="JBHSQQ010000008">
    <property type="protein sequence ID" value="MFC5940466.1"/>
    <property type="molecule type" value="Genomic_DNA"/>
</dbReference>
<proteinExistence type="predicted"/>
<evidence type="ECO:0000313" key="2">
    <source>
        <dbReference type="Proteomes" id="UP001596207"/>
    </source>
</evidence>
<evidence type="ECO:0000313" key="1">
    <source>
        <dbReference type="EMBL" id="MFC5940466.1"/>
    </source>
</evidence>
<accession>A0ABW1HJH9</accession>
<protein>
    <submittedName>
        <fullName evidence="1">Uncharacterized protein</fullName>
    </submittedName>
</protein>